<proteinExistence type="predicted"/>
<organism evidence="1">
    <name type="scientific">Microcystis aeruginosa (strain PCC 7806)</name>
    <dbReference type="NCBI Taxonomy" id="267872"/>
    <lineage>
        <taxon>Bacteria</taxon>
        <taxon>Bacillati</taxon>
        <taxon>Cyanobacteriota</taxon>
        <taxon>Cyanophyceae</taxon>
        <taxon>Oscillatoriophycideae</taxon>
        <taxon>Chroococcales</taxon>
        <taxon>Microcystaceae</taxon>
        <taxon>Microcystis</taxon>
    </lineage>
</organism>
<dbReference type="EMBL" id="AM778956">
    <property type="protein sequence ID" value="CAO90976.1"/>
    <property type="molecule type" value="Genomic_DNA"/>
</dbReference>
<accession>A8YLB3</accession>
<dbReference type="SUPFAM" id="SSF46785">
    <property type="entry name" value="Winged helix' DNA-binding domain"/>
    <property type="match status" value="1"/>
</dbReference>
<evidence type="ECO:0000313" key="1">
    <source>
        <dbReference type="EMBL" id="CAO90976.1"/>
    </source>
</evidence>
<protein>
    <submittedName>
        <fullName evidence="1">Similarity. Hypothetical start</fullName>
    </submittedName>
</protein>
<dbReference type="InterPro" id="IPR036390">
    <property type="entry name" value="WH_DNA-bd_sf"/>
</dbReference>
<dbReference type="AlphaFoldDB" id="A8YLB3"/>
<reference evidence="1" key="1">
    <citation type="submission" date="2007-08" db="EMBL/GenBank/DDBJ databases">
        <authorList>
            <person name="Frangeul L."/>
        </authorList>
    </citation>
    <scope>NUCLEOTIDE SEQUENCE</scope>
    <source>
        <strain evidence="1">PCC 7806</strain>
    </source>
</reference>
<name>A8YLB3_MICA7</name>
<sequence length="128" mass="14436">MDFEAKTMPGVMYQGRLDFLSDQQKARLSQLFRHPNGQIMPHDLAVRLGITRSDALTVLAILEGDGMCSMKLLVYHKCEPDTPAGAIPYGQGFPNLPWLCPLCEEEVDNYDDLLFDFIAEINQAIEFI</sequence>
<gene>
    <name evidence="1" type="ORF">IPF_3312</name>
</gene>